<dbReference type="EMBL" id="CAADFE010000025">
    <property type="protein sequence ID" value="VFJ71034.1"/>
    <property type="molecule type" value="Genomic_DNA"/>
</dbReference>
<proteinExistence type="predicted"/>
<reference evidence="1" key="1">
    <citation type="submission" date="2019-02" db="EMBL/GenBank/DDBJ databases">
        <authorList>
            <person name="Gruber-Vodicka R. H."/>
            <person name="Seah K. B. B."/>
        </authorList>
    </citation>
    <scope>NUCLEOTIDE SEQUENCE</scope>
    <source>
        <strain evidence="1">BECK_BZ131</strain>
    </source>
</reference>
<sequence>MTSDVVNAQLPEPLARHVERVVGPGGLYETPDEYVRSLIRRDMENDSFQVYRGILEGFQDIVEGRYFESGGNWEKDKEIFEQKEAEGWK</sequence>
<name>A0A450TS04_9GAMM</name>
<accession>A0A450TS04</accession>
<protein>
    <recommendedName>
        <fullName evidence="2">Addiction module antidote protein, CC2985 family</fullName>
    </recommendedName>
</protein>
<evidence type="ECO:0008006" key="2">
    <source>
        <dbReference type="Google" id="ProtNLM"/>
    </source>
</evidence>
<gene>
    <name evidence="1" type="ORF">BECKFW1821C_GA0114237_102554</name>
</gene>
<dbReference type="AlphaFoldDB" id="A0A450TS04"/>
<evidence type="ECO:0000313" key="1">
    <source>
        <dbReference type="EMBL" id="VFJ71034.1"/>
    </source>
</evidence>
<organism evidence="1">
    <name type="scientific">Candidatus Kentrum sp. FW</name>
    <dbReference type="NCBI Taxonomy" id="2126338"/>
    <lineage>
        <taxon>Bacteria</taxon>
        <taxon>Pseudomonadati</taxon>
        <taxon>Pseudomonadota</taxon>
        <taxon>Gammaproteobacteria</taxon>
        <taxon>Candidatus Kentrum</taxon>
    </lineage>
</organism>